<protein>
    <recommendedName>
        <fullName evidence="3">TonB-dependent receptor</fullName>
    </recommendedName>
</protein>
<dbReference type="InterPro" id="IPR011024">
    <property type="entry name" value="G_crystallin-like"/>
</dbReference>
<keyword evidence="2" id="KW-1185">Reference proteome</keyword>
<dbReference type="EMBL" id="JAGIKV010000018">
    <property type="protein sequence ID" value="MBP2247704.1"/>
    <property type="molecule type" value="Genomic_DNA"/>
</dbReference>
<accession>A0ABS4RXT6</accession>
<evidence type="ECO:0000313" key="2">
    <source>
        <dbReference type="Proteomes" id="UP000810207"/>
    </source>
</evidence>
<proteinExistence type="predicted"/>
<dbReference type="Proteomes" id="UP000810207">
    <property type="component" value="Unassembled WGS sequence"/>
</dbReference>
<name>A0ABS4RXT6_PAEXY</name>
<evidence type="ECO:0008006" key="3">
    <source>
        <dbReference type="Google" id="ProtNLM"/>
    </source>
</evidence>
<organism evidence="1 2">
    <name type="scientific">Paenibacillus xylanexedens</name>
    <dbReference type="NCBI Taxonomy" id="528191"/>
    <lineage>
        <taxon>Bacteria</taxon>
        <taxon>Bacillati</taxon>
        <taxon>Bacillota</taxon>
        <taxon>Bacilli</taxon>
        <taxon>Bacillales</taxon>
        <taxon>Paenibacillaceae</taxon>
        <taxon>Paenibacillus</taxon>
    </lineage>
</organism>
<evidence type="ECO:0000313" key="1">
    <source>
        <dbReference type="EMBL" id="MBP2247704.1"/>
    </source>
</evidence>
<sequence>MKKTVNVSQTYPRLTVYSEENYRGRSRIYRGNTGLRNLDNILGGVESLRFFSTSSNATLVVFTRPNFQGGFRVFRGNTNLRDLDDLIRGDDVESLISTNQRLTLAEIRAIRRDRSLPSGYNLV</sequence>
<dbReference type="RefSeq" id="WP_211084180.1">
    <property type="nucleotide sequence ID" value="NZ_CBCSLC010000012.1"/>
</dbReference>
<dbReference type="Gene3D" id="2.60.20.10">
    <property type="entry name" value="Crystallins"/>
    <property type="match status" value="1"/>
</dbReference>
<reference evidence="1 2" key="1">
    <citation type="submission" date="2021-03" db="EMBL/GenBank/DDBJ databases">
        <title>Genomic Encyclopedia of Type Strains, Phase IV (KMG-IV): sequencing the most valuable type-strain genomes for metagenomic binning, comparative biology and taxonomic classification.</title>
        <authorList>
            <person name="Goeker M."/>
        </authorList>
    </citation>
    <scope>NUCLEOTIDE SEQUENCE [LARGE SCALE GENOMIC DNA]</scope>
    <source>
        <strain evidence="1 2">DSM 21292</strain>
    </source>
</reference>
<comment type="caution">
    <text evidence="1">The sequence shown here is derived from an EMBL/GenBank/DDBJ whole genome shotgun (WGS) entry which is preliminary data.</text>
</comment>
<dbReference type="SUPFAM" id="SSF49695">
    <property type="entry name" value="gamma-Crystallin-like"/>
    <property type="match status" value="1"/>
</dbReference>
<gene>
    <name evidence="1" type="ORF">J2Z28_004373</name>
</gene>